<dbReference type="InterPro" id="IPR023801">
    <property type="entry name" value="His_deacetylse_dom"/>
</dbReference>
<dbReference type="AlphaFoldDB" id="A0A4U3MCN5"/>
<dbReference type="OrthoDB" id="9808367at2"/>
<dbReference type="GO" id="GO:0046872">
    <property type="term" value="F:metal ion binding"/>
    <property type="evidence" value="ECO:0007669"/>
    <property type="project" value="UniProtKB-KW"/>
</dbReference>
<accession>A0A4U3MCN5</accession>
<dbReference type="Proteomes" id="UP000308705">
    <property type="component" value="Unassembled WGS sequence"/>
</dbReference>
<dbReference type="RefSeq" id="WP_137248903.1">
    <property type="nucleotide sequence ID" value="NZ_SZQA01000021.1"/>
</dbReference>
<keyword evidence="5" id="KW-0862">Zinc</keyword>
<proteinExistence type="inferred from homology"/>
<dbReference type="SUPFAM" id="SSF52768">
    <property type="entry name" value="Arginase/deacetylase"/>
    <property type="match status" value="1"/>
</dbReference>
<dbReference type="InterPro" id="IPR000286">
    <property type="entry name" value="HDACs"/>
</dbReference>
<dbReference type="PANTHER" id="PTHR10625">
    <property type="entry name" value="HISTONE DEACETYLASE HDAC1-RELATED"/>
    <property type="match status" value="1"/>
</dbReference>
<evidence type="ECO:0000256" key="1">
    <source>
        <dbReference type="ARBA" id="ARBA00001947"/>
    </source>
</evidence>
<organism evidence="7 8">
    <name type="scientific">Herbidospora galbida</name>
    <dbReference type="NCBI Taxonomy" id="2575442"/>
    <lineage>
        <taxon>Bacteria</taxon>
        <taxon>Bacillati</taxon>
        <taxon>Actinomycetota</taxon>
        <taxon>Actinomycetes</taxon>
        <taxon>Streptosporangiales</taxon>
        <taxon>Streptosporangiaceae</taxon>
        <taxon>Herbidospora</taxon>
    </lineage>
</organism>
<comment type="similarity">
    <text evidence="2">Belongs to the histone deacetylase family.</text>
</comment>
<dbReference type="GO" id="GO:0004407">
    <property type="term" value="F:histone deacetylase activity"/>
    <property type="evidence" value="ECO:0007669"/>
    <property type="project" value="TreeGrafter"/>
</dbReference>
<comment type="caution">
    <text evidence="7">The sequence shown here is derived from an EMBL/GenBank/DDBJ whole genome shotgun (WGS) entry which is preliminary data.</text>
</comment>
<comment type="cofactor">
    <cofactor evidence="1">
        <name>Zn(2+)</name>
        <dbReference type="ChEBI" id="CHEBI:29105"/>
    </cofactor>
</comment>
<dbReference type="PRINTS" id="PR01270">
    <property type="entry name" value="HDASUPER"/>
</dbReference>
<gene>
    <name evidence="7" type="ORF">FDA94_21665</name>
</gene>
<evidence type="ECO:0000259" key="6">
    <source>
        <dbReference type="Pfam" id="PF00850"/>
    </source>
</evidence>
<reference evidence="7 8" key="1">
    <citation type="submission" date="2019-04" db="EMBL/GenBank/DDBJ databases">
        <title>Herbidospora sp. NEAU-GS14.nov., a novel actinomycete isolated from soil.</title>
        <authorList>
            <person name="Han L."/>
        </authorList>
    </citation>
    <scope>NUCLEOTIDE SEQUENCE [LARGE SCALE GENOMIC DNA]</scope>
    <source>
        <strain evidence="7 8">NEAU-GS14</strain>
    </source>
</reference>
<evidence type="ECO:0000313" key="8">
    <source>
        <dbReference type="Proteomes" id="UP000308705"/>
    </source>
</evidence>
<evidence type="ECO:0000256" key="2">
    <source>
        <dbReference type="ARBA" id="ARBA00005947"/>
    </source>
</evidence>
<dbReference type="InterPro" id="IPR037138">
    <property type="entry name" value="His_deacetylse_dom_sf"/>
</dbReference>
<keyword evidence="4" id="KW-0378">Hydrolase</keyword>
<sequence>MIGVWSPATLRHDPSAEIWIGLRTPGTEVAERVRRIQENVPLTWVDADEVPWDVLTSVHAEGMLRHLRDVYAEWVAAGYPQDRVVPYVFPTPAMLGGMPGRVPAAVHGRAGLYAYDTMTLVGPGTWEAALAAAGAAWTAARRVSGGPAYALCRPPGHHATRDGYGGSCYLNNAAVAAATLRGEGYAKVAVIDVDAHHGNGTQAIFWDRDDVFYGSVHVDPGAGWFPHYVGFADETGGGTTLNVPVAPESGDAVWLAGVTRLCEAAARFGAEALVVSLGVDAAADDPESPLRISREGYFETGRLLGGLGLPTVAVQEGGYHLETLGPLVAATLRGIQSPS</sequence>
<feature type="domain" description="Histone deacetylase" evidence="6">
    <location>
        <begin position="43"/>
        <end position="333"/>
    </location>
</feature>
<evidence type="ECO:0000256" key="5">
    <source>
        <dbReference type="ARBA" id="ARBA00022833"/>
    </source>
</evidence>
<evidence type="ECO:0000256" key="3">
    <source>
        <dbReference type="ARBA" id="ARBA00022723"/>
    </source>
</evidence>
<protein>
    <submittedName>
        <fullName evidence="7">Histone deacetylase family protein</fullName>
    </submittedName>
</protein>
<evidence type="ECO:0000256" key="4">
    <source>
        <dbReference type="ARBA" id="ARBA00022801"/>
    </source>
</evidence>
<dbReference type="GO" id="GO:0040029">
    <property type="term" value="P:epigenetic regulation of gene expression"/>
    <property type="evidence" value="ECO:0007669"/>
    <property type="project" value="TreeGrafter"/>
</dbReference>
<evidence type="ECO:0000313" key="7">
    <source>
        <dbReference type="EMBL" id="TKK86430.1"/>
    </source>
</evidence>
<dbReference type="Pfam" id="PF00850">
    <property type="entry name" value="Hist_deacetyl"/>
    <property type="match status" value="1"/>
</dbReference>
<dbReference type="PANTHER" id="PTHR10625:SF17">
    <property type="entry name" value="HISTONE DEACETYLASE 8"/>
    <property type="match status" value="1"/>
</dbReference>
<keyword evidence="3" id="KW-0479">Metal-binding</keyword>
<dbReference type="Gene3D" id="3.40.800.20">
    <property type="entry name" value="Histone deacetylase domain"/>
    <property type="match status" value="1"/>
</dbReference>
<name>A0A4U3MCN5_9ACTN</name>
<dbReference type="EMBL" id="SZQA01000021">
    <property type="protein sequence ID" value="TKK86430.1"/>
    <property type="molecule type" value="Genomic_DNA"/>
</dbReference>
<dbReference type="InterPro" id="IPR023696">
    <property type="entry name" value="Ureohydrolase_dom_sf"/>
</dbReference>
<keyword evidence="8" id="KW-1185">Reference proteome</keyword>
<dbReference type="GO" id="GO:0016787">
    <property type="term" value="F:hydrolase activity"/>
    <property type="evidence" value="ECO:0007669"/>
    <property type="project" value="UniProtKB-KW"/>
</dbReference>